<evidence type="ECO:0000256" key="3">
    <source>
        <dbReference type="ARBA" id="ARBA00022450"/>
    </source>
</evidence>
<dbReference type="GO" id="GO:0009366">
    <property type="term" value="C:enterobactin synthetase complex"/>
    <property type="evidence" value="ECO:0007669"/>
    <property type="project" value="TreeGrafter"/>
</dbReference>
<evidence type="ECO:0000313" key="6">
    <source>
        <dbReference type="EMBL" id="MUZ75259.1"/>
    </source>
</evidence>
<dbReference type="Gene3D" id="3.30.300.30">
    <property type="match status" value="1"/>
</dbReference>
<dbReference type="Pfam" id="PF00550">
    <property type="entry name" value="PP-binding"/>
    <property type="match status" value="1"/>
</dbReference>
<dbReference type="Gene3D" id="3.30.559.10">
    <property type="entry name" value="Chloramphenicol acetyltransferase-like domain"/>
    <property type="match status" value="1"/>
</dbReference>
<name>A0A6L6VLU8_AGRVI</name>
<dbReference type="InterPro" id="IPR025110">
    <property type="entry name" value="AMP-bd_C"/>
</dbReference>
<reference evidence="6 7" key="1">
    <citation type="submission" date="2019-12" db="EMBL/GenBank/DDBJ databases">
        <title>Whole-genome sequencing of Allorhizobium vitis.</title>
        <authorList>
            <person name="Gan H.M."/>
            <person name="Szegedi E."/>
            <person name="Burr T."/>
            <person name="Savka M.A."/>
        </authorList>
    </citation>
    <scope>NUCLEOTIDE SEQUENCE [LARGE SCALE GENOMIC DNA]</scope>
    <source>
        <strain evidence="6 7">CG516</strain>
    </source>
</reference>
<dbReference type="EMBL" id="WPHR01000026">
    <property type="protein sequence ID" value="MUZ75259.1"/>
    <property type="molecule type" value="Genomic_DNA"/>
</dbReference>
<dbReference type="CDD" id="cd19531">
    <property type="entry name" value="LCL_NRPS-like"/>
    <property type="match status" value="1"/>
</dbReference>
<dbReference type="PROSITE" id="PS50075">
    <property type="entry name" value="CARRIER"/>
    <property type="match status" value="1"/>
</dbReference>
<organism evidence="6 7">
    <name type="scientific">Agrobacterium vitis</name>
    <name type="common">Rhizobium vitis</name>
    <dbReference type="NCBI Taxonomy" id="373"/>
    <lineage>
        <taxon>Bacteria</taxon>
        <taxon>Pseudomonadati</taxon>
        <taxon>Pseudomonadota</taxon>
        <taxon>Alphaproteobacteria</taxon>
        <taxon>Hyphomicrobiales</taxon>
        <taxon>Rhizobiaceae</taxon>
        <taxon>Rhizobium/Agrobacterium group</taxon>
        <taxon>Agrobacterium</taxon>
    </lineage>
</organism>
<dbReference type="InterPro" id="IPR042099">
    <property type="entry name" value="ANL_N_sf"/>
</dbReference>
<proteinExistence type="inferred from homology"/>
<dbReference type="AlphaFoldDB" id="A0A6L6VLU8"/>
<dbReference type="CDD" id="cd05930">
    <property type="entry name" value="A_NRPS"/>
    <property type="match status" value="1"/>
</dbReference>
<dbReference type="InterPro" id="IPR000873">
    <property type="entry name" value="AMP-dep_synth/lig_dom"/>
</dbReference>
<feature type="domain" description="Carrier" evidence="5">
    <location>
        <begin position="989"/>
        <end position="1064"/>
    </location>
</feature>
<dbReference type="Proteomes" id="UP000477951">
    <property type="component" value="Unassembled WGS sequence"/>
</dbReference>
<comment type="caution">
    <text evidence="6">The sequence shown here is derived from an EMBL/GenBank/DDBJ whole genome shotgun (WGS) entry which is preliminary data.</text>
</comment>
<dbReference type="Gene3D" id="3.40.50.12780">
    <property type="entry name" value="N-terminal domain of ligase-like"/>
    <property type="match status" value="1"/>
</dbReference>
<dbReference type="SUPFAM" id="SSF56801">
    <property type="entry name" value="Acetyl-CoA synthetase-like"/>
    <property type="match status" value="1"/>
</dbReference>
<dbReference type="InterPro" id="IPR010071">
    <property type="entry name" value="AA_adenyl_dom"/>
</dbReference>
<dbReference type="SUPFAM" id="SSF47336">
    <property type="entry name" value="ACP-like"/>
    <property type="match status" value="1"/>
</dbReference>
<keyword evidence="4" id="KW-0597">Phosphoprotein</keyword>
<dbReference type="Pfam" id="PF13193">
    <property type="entry name" value="AMP-binding_C"/>
    <property type="match status" value="1"/>
</dbReference>
<dbReference type="Pfam" id="PF00501">
    <property type="entry name" value="AMP-binding"/>
    <property type="match status" value="1"/>
</dbReference>
<dbReference type="PANTHER" id="PTHR45527">
    <property type="entry name" value="NONRIBOSOMAL PEPTIDE SYNTHETASE"/>
    <property type="match status" value="1"/>
</dbReference>
<dbReference type="GO" id="GO:0043041">
    <property type="term" value="P:amino acid activation for nonribosomal peptide biosynthetic process"/>
    <property type="evidence" value="ECO:0007669"/>
    <property type="project" value="TreeGrafter"/>
</dbReference>
<comment type="similarity">
    <text evidence="2">Belongs to the ATP-dependent AMP-binding enzyme family.</text>
</comment>
<sequence>MVFSKDERAQPRCSSHLARRHNVRSIRMTNLGRNQRRLWVLEEMQDLGAAYNLPCAVLVEGTLDFETLSRCVRLLFDRHEALRTIFFDEQGMPGQRIVDVPEVALELEEVSGSTLDERLSAARLRLNQWCSQPFDLRSEIPFRVGLFRLDETSHILTMVMHHIVSDAWSINVLLRDLWTSYAAFAAREEPALPPLTMCYSDFAEWQRSSATEDAIEKQVQYWKEALGDAPTGLELPTDQVRPAVQSYRGAVHRFTFPAELIARVNRLAREENVTTFMYFLTVFSIVLSRWSGQEDVVIGSPTAGRVRREFEDLVGFFVNMLPLRLRPSSNQSFRELLANTRKIALEAYANQDVPFDVLVDAMQPARDFSRHPVFQATFALQSIADDIVALPNLTLQPFDLHTGAAKFDIAFTMTTTSADASGEIEYAADLFSPNAIELLAGHLLTLTERLTERHDDPIHQISMLGEQENAARADRELPWSLDSRLLFDRAEVETDLISRFDAQVARFPAALAIADDEVSLTYRELQSGTKRIATELAGRMQCGRIALLFKHGALMTAAMLGVLRAGGSYVPLDPNHPMDRLRFIIAETQPDRLLTDIQCVEIATELLPNHVDVIDDGNIVVKAQTQEHVQRDPASIAYILYTSGTTGAPNGVIQNDGNVLHFISAYTNALKLTSNDRLSLFPPYTFDASVMDVYGALLNGASLYVRDLRIGVLGIDTWLQENEISVWHSTPTVFRQVVGNFAGLAPRCIRLVVLGGEEVLPSDLSLFNEKFTKECILVNGFGPTESTVTTQYFFPNGKTVPTGRVPIGNPTDLTEIILLDSSGNPGELQGEIAICSDHIALGYFNKPHLNDARFLSSKGRRIYRTGDFGRWRVDGKLEFLGRRDHQVKVRGFRVELGEIEANLLALPEVEQAVVLAIVGVGGDKELVAYIVGRASTANLSSQLQKALPDYMLPTAYVLLESLPITPNGKVDRRALPPPPKRSFDNRYVEPPTTFEQEVAKIWAEVLGVPRIGYDADFFQSGGHSLKAMQVVARIHNAFGIALPLLTIFSNPVLRHFCAAILEVDSTVSTDLDEARRKVLSMSDVEVRALLQQMRTS</sequence>
<dbReference type="GO" id="GO:0009239">
    <property type="term" value="P:enterobactin biosynthetic process"/>
    <property type="evidence" value="ECO:0007669"/>
    <property type="project" value="TreeGrafter"/>
</dbReference>
<dbReference type="Gene3D" id="3.30.559.30">
    <property type="entry name" value="Nonribosomal peptide synthetase, condensation domain"/>
    <property type="match status" value="1"/>
</dbReference>
<dbReference type="Gene3D" id="1.10.1200.10">
    <property type="entry name" value="ACP-like"/>
    <property type="match status" value="1"/>
</dbReference>
<evidence type="ECO:0000256" key="1">
    <source>
        <dbReference type="ARBA" id="ARBA00001957"/>
    </source>
</evidence>
<dbReference type="GO" id="GO:0031177">
    <property type="term" value="F:phosphopantetheine binding"/>
    <property type="evidence" value="ECO:0007669"/>
    <property type="project" value="TreeGrafter"/>
</dbReference>
<dbReference type="InterPro" id="IPR023213">
    <property type="entry name" value="CAT-like_dom_sf"/>
</dbReference>
<evidence type="ECO:0000313" key="7">
    <source>
        <dbReference type="Proteomes" id="UP000477951"/>
    </source>
</evidence>
<dbReference type="InterPro" id="IPR009081">
    <property type="entry name" value="PP-bd_ACP"/>
</dbReference>
<dbReference type="FunFam" id="3.30.300.30:FF:000010">
    <property type="entry name" value="Enterobactin synthetase component F"/>
    <property type="match status" value="1"/>
</dbReference>
<comment type="cofactor">
    <cofactor evidence="1">
        <name>pantetheine 4'-phosphate</name>
        <dbReference type="ChEBI" id="CHEBI:47942"/>
    </cofactor>
</comment>
<dbReference type="FunFam" id="1.10.1200.10:FF:000005">
    <property type="entry name" value="Nonribosomal peptide synthetase 1"/>
    <property type="match status" value="1"/>
</dbReference>
<accession>A0A6L6VLU8</accession>
<dbReference type="PANTHER" id="PTHR45527:SF1">
    <property type="entry name" value="FATTY ACID SYNTHASE"/>
    <property type="match status" value="1"/>
</dbReference>
<protein>
    <submittedName>
        <fullName evidence="6">Amino acid adenylation domain-containing protein</fullName>
    </submittedName>
</protein>
<gene>
    <name evidence="6" type="ORF">GOZ90_21450</name>
</gene>
<evidence type="ECO:0000256" key="2">
    <source>
        <dbReference type="ARBA" id="ARBA00006432"/>
    </source>
</evidence>
<dbReference type="SUPFAM" id="SSF52777">
    <property type="entry name" value="CoA-dependent acyltransferases"/>
    <property type="match status" value="2"/>
</dbReference>
<evidence type="ECO:0000259" key="5">
    <source>
        <dbReference type="PROSITE" id="PS50075"/>
    </source>
</evidence>
<evidence type="ECO:0000256" key="4">
    <source>
        <dbReference type="ARBA" id="ARBA00022553"/>
    </source>
</evidence>
<dbReference type="InterPro" id="IPR045851">
    <property type="entry name" value="AMP-bd_C_sf"/>
</dbReference>
<dbReference type="NCBIfam" id="TIGR01733">
    <property type="entry name" value="AA-adenyl-dom"/>
    <property type="match status" value="1"/>
</dbReference>
<keyword evidence="3" id="KW-0596">Phosphopantetheine</keyword>
<dbReference type="GO" id="GO:0005829">
    <property type="term" value="C:cytosol"/>
    <property type="evidence" value="ECO:0007669"/>
    <property type="project" value="TreeGrafter"/>
</dbReference>
<dbReference type="GO" id="GO:0047527">
    <property type="term" value="F:2,3-dihydroxybenzoate-serine ligase activity"/>
    <property type="evidence" value="ECO:0007669"/>
    <property type="project" value="TreeGrafter"/>
</dbReference>
<dbReference type="PROSITE" id="PS00012">
    <property type="entry name" value="PHOSPHOPANTETHEINE"/>
    <property type="match status" value="1"/>
</dbReference>
<dbReference type="Pfam" id="PF00668">
    <property type="entry name" value="Condensation"/>
    <property type="match status" value="1"/>
</dbReference>
<dbReference type="InterPro" id="IPR001242">
    <property type="entry name" value="Condensation_dom"/>
</dbReference>
<dbReference type="InterPro" id="IPR036736">
    <property type="entry name" value="ACP-like_sf"/>
</dbReference>
<dbReference type="InterPro" id="IPR006162">
    <property type="entry name" value="Ppantetheine_attach_site"/>
</dbReference>